<gene>
    <name evidence="2" type="ORF">ACFFIP_08810</name>
</gene>
<feature type="transmembrane region" description="Helical" evidence="1">
    <location>
        <begin position="336"/>
        <end position="354"/>
    </location>
</feature>
<feature type="transmembrane region" description="Helical" evidence="1">
    <location>
        <begin position="129"/>
        <end position="149"/>
    </location>
</feature>
<reference evidence="2 3" key="1">
    <citation type="submission" date="2024-09" db="EMBL/GenBank/DDBJ databases">
        <authorList>
            <person name="Sun Q."/>
            <person name="Mori K."/>
        </authorList>
    </citation>
    <scope>NUCLEOTIDE SEQUENCE [LARGE SCALE GENOMIC DNA]</scope>
    <source>
        <strain evidence="2 3">CCM 7650</strain>
    </source>
</reference>
<dbReference type="InterPro" id="IPR008537">
    <property type="entry name" value="DUF819"/>
</dbReference>
<accession>A0ABV6FSD4</accession>
<evidence type="ECO:0000256" key="1">
    <source>
        <dbReference type="SAM" id="Phobius"/>
    </source>
</evidence>
<comment type="caution">
    <text evidence="2">The sequence shown here is derived from an EMBL/GenBank/DDBJ whole genome shotgun (WGS) entry which is preliminary data.</text>
</comment>
<feature type="transmembrane region" description="Helical" evidence="1">
    <location>
        <begin position="366"/>
        <end position="386"/>
    </location>
</feature>
<dbReference type="PANTHER" id="PTHR34289">
    <property type="entry name" value="PROTEIN, PUTATIVE (DUF819)-RELATED"/>
    <property type="match status" value="1"/>
</dbReference>
<feature type="transmembrane region" description="Helical" evidence="1">
    <location>
        <begin position="255"/>
        <end position="273"/>
    </location>
</feature>
<keyword evidence="1" id="KW-1133">Transmembrane helix</keyword>
<organism evidence="2 3">
    <name type="scientific">Fontibacter flavus</name>
    <dbReference type="NCBI Taxonomy" id="654838"/>
    <lineage>
        <taxon>Bacteria</taxon>
        <taxon>Pseudomonadati</taxon>
        <taxon>Bacteroidota</taxon>
        <taxon>Cytophagia</taxon>
        <taxon>Cytophagales</taxon>
        <taxon>Cyclobacteriaceae</taxon>
        <taxon>Fontibacter</taxon>
    </lineage>
</organism>
<keyword evidence="3" id="KW-1185">Reference proteome</keyword>
<dbReference type="PANTHER" id="PTHR34289:SF8">
    <property type="entry name" value="DUF819 DOMAIN-CONTAINING PROTEIN"/>
    <property type="match status" value="1"/>
</dbReference>
<evidence type="ECO:0000313" key="2">
    <source>
        <dbReference type="EMBL" id="MFC0262780.1"/>
    </source>
</evidence>
<evidence type="ECO:0000313" key="3">
    <source>
        <dbReference type="Proteomes" id="UP001589797"/>
    </source>
</evidence>
<feature type="transmembrane region" description="Helical" evidence="1">
    <location>
        <begin position="98"/>
        <end position="117"/>
    </location>
</feature>
<feature type="transmembrane region" description="Helical" evidence="1">
    <location>
        <begin position="311"/>
        <end position="330"/>
    </location>
</feature>
<keyword evidence="1" id="KW-0472">Membrane</keyword>
<sequence>MTSATLLLAVLYILTPALILYLCFKYPLINKIGPVIIAYILGLLIGNVGILPATGSFLNEFMVTNPKIGINEVNALLEKDLISEENLLAFQIYKLRDIVMSISILLAIPLMLFSSNIKQWKQMAGKTLTSLFVGLFSVILVIVAGFFIFQNSGIKDLWKVSSLLVGVYTGGTPNLASLKMMLDVDPNTYILTHTYDLIIGVFYLSFLLSIGQTLFQKFLPKFPLPKGSFALEDKEKQKDFWAFMNKQTMLPLGKAILLALGIVVIGAVLSLLVPDHLLMVVIILSITTLGILASLIPAINRIEKSFDAGMYLILIFSLVVASMADIRNFAGLTPSLLGYISLAVFGSLFIHILLSKIFKIDADTTMITSVAFICSPPFVPVIAGALRNRHIMVSGITIGIIGYAIGNYLGFLVANVLKLF</sequence>
<feature type="transmembrane region" description="Helical" evidence="1">
    <location>
        <begin position="279"/>
        <end position="299"/>
    </location>
</feature>
<proteinExistence type="predicted"/>
<feature type="transmembrane region" description="Helical" evidence="1">
    <location>
        <begin position="6"/>
        <end position="24"/>
    </location>
</feature>
<feature type="transmembrane region" description="Helical" evidence="1">
    <location>
        <begin position="197"/>
        <end position="215"/>
    </location>
</feature>
<protein>
    <submittedName>
        <fullName evidence="2">DUF819 family protein</fullName>
    </submittedName>
</protein>
<dbReference type="Pfam" id="PF05684">
    <property type="entry name" value="DUF819"/>
    <property type="match status" value="1"/>
</dbReference>
<dbReference type="RefSeq" id="WP_382387233.1">
    <property type="nucleotide sequence ID" value="NZ_JBHLWI010000025.1"/>
</dbReference>
<dbReference type="EMBL" id="JBHLWI010000025">
    <property type="protein sequence ID" value="MFC0262780.1"/>
    <property type="molecule type" value="Genomic_DNA"/>
</dbReference>
<feature type="transmembrane region" description="Helical" evidence="1">
    <location>
        <begin position="36"/>
        <end position="58"/>
    </location>
</feature>
<keyword evidence="1" id="KW-0812">Transmembrane</keyword>
<feature type="transmembrane region" description="Helical" evidence="1">
    <location>
        <begin position="392"/>
        <end position="417"/>
    </location>
</feature>
<dbReference type="Proteomes" id="UP001589797">
    <property type="component" value="Unassembled WGS sequence"/>
</dbReference>
<name>A0ABV6FSD4_9BACT</name>